<feature type="domain" description="Glycosyltransferase subfamily 4-like N-terminal" evidence="2">
    <location>
        <begin position="14"/>
        <end position="168"/>
    </location>
</feature>
<reference evidence="3 4" key="1">
    <citation type="submission" date="2022-06" db="EMBL/GenBank/DDBJ databases">
        <title>Whole-genome of Asaia lannensis strain LMG 27011T.</title>
        <authorList>
            <person name="Sombolestani A."/>
        </authorList>
    </citation>
    <scope>NUCLEOTIDE SEQUENCE [LARGE SCALE GENOMIC DNA]</scope>
    <source>
        <strain evidence="3 4">NBRC 102526</strain>
    </source>
</reference>
<dbReference type="Gene3D" id="3.40.50.2000">
    <property type="entry name" value="Glycogen Phosphorylase B"/>
    <property type="match status" value="2"/>
</dbReference>
<evidence type="ECO:0000259" key="2">
    <source>
        <dbReference type="Pfam" id="PF13579"/>
    </source>
</evidence>
<dbReference type="Pfam" id="PF13579">
    <property type="entry name" value="Glyco_trans_4_4"/>
    <property type="match status" value="1"/>
</dbReference>
<gene>
    <name evidence="3" type="ORF">NF685_04715</name>
</gene>
<dbReference type="Pfam" id="PF00534">
    <property type="entry name" value="Glycos_transf_1"/>
    <property type="match status" value="1"/>
</dbReference>
<dbReference type="Proteomes" id="UP001523401">
    <property type="component" value="Unassembled WGS sequence"/>
</dbReference>
<dbReference type="EMBL" id="JAMXQU010000002">
    <property type="protein sequence ID" value="MCO6159333.1"/>
    <property type="molecule type" value="Genomic_DNA"/>
</dbReference>
<evidence type="ECO:0000259" key="1">
    <source>
        <dbReference type="Pfam" id="PF00534"/>
    </source>
</evidence>
<evidence type="ECO:0000313" key="3">
    <source>
        <dbReference type="EMBL" id="MCO6159333.1"/>
    </source>
</evidence>
<dbReference type="CDD" id="cd03808">
    <property type="entry name" value="GT4_CapM-like"/>
    <property type="match status" value="1"/>
</dbReference>
<comment type="caution">
    <text evidence="3">The sequence shown here is derived from an EMBL/GenBank/DDBJ whole genome shotgun (WGS) entry which is preliminary data.</text>
</comment>
<dbReference type="SUPFAM" id="SSF53756">
    <property type="entry name" value="UDP-Glycosyltransferase/glycogen phosphorylase"/>
    <property type="match status" value="1"/>
</dbReference>
<name>A0ABT1CEQ3_9PROT</name>
<dbReference type="PANTHER" id="PTHR12526:SF638">
    <property type="entry name" value="SPORE COAT PROTEIN SA"/>
    <property type="match status" value="1"/>
</dbReference>
<evidence type="ECO:0000313" key="4">
    <source>
        <dbReference type="Proteomes" id="UP001523401"/>
    </source>
</evidence>
<proteinExistence type="predicted"/>
<protein>
    <submittedName>
        <fullName evidence="3">Glycosyltransferase family 4 protein</fullName>
    </submittedName>
</protein>
<dbReference type="PANTHER" id="PTHR12526">
    <property type="entry name" value="GLYCOSYLTRANSFERASE"/>
    <property type="match status" value="1"/>
</dbReference>
<feature type="domain" description="Glycosyl transferase family 1" evidence="1">
    <location>
        <begin position="182"/>
        <end position="349"/>
    </location>
</feature>
<dbReference type="InterPro" id="IPR001296">
    <property type="entry name" value="Glyco_trans_1"/>
</dbReference>
<sequence length="376" mass="41419">MRILEITNVDFAMRQFLHPLMQALRDAGHHVEGGCAEGAHLSVVRDDGFTVHPLPMARSFSPVAQVRAFRALIRLIRAVRPDIVHGHMPISGFLARIAAWWCDVPCIAYTCHGYLFNQPGSARRRLLSFVLEWIAGQVTDRYMTVSQAEARDARRLRIHPWPHPVANGRDPVLYRPDADRRARIRGALGLDDSAIVIMAVSRLVRHKGYPELLRALEYVPGAVLLIVGERLASDHGDAMEEEFAHARAVLGDRLKCLGYRNDTADLLTAADIFTLPSHFEGLPMSVIEAMLSGLPVVATDIRGPNEQVVDGVTGFLVPPGLAAPLAEALAQLVRNPALREAMGKAGRERGCALYDQTHVLRNVVSILTRPSCSQDV</sequence>
<accession>A0ABT1CEQ3</accession>
<keyword evidence="4" id="KW-1185">Reference proteome</keyword>
<dbReference type="RefSeq" id="WP_252848830.1">
    <property type="nucleotide sequence ID" value="NZ_BAPW01000012.1"/>
</dbReference>
<organism evidence="3 4">
    <name type="scientific">Asaia lannensis NBRC 102526</name>
    <dbReference type="NCBI Taxonomy" id="1307926"/>
    <lineage>
        <taxon>Bacteria</taxon>
        <taxon>Pseudomonadati</taxon>
        <taxon>Pseudomonadota</taxon>
        <taxon>Alphaproteobacteria</taxon>
        <taxon>Acetobacterales</taxon>
        <taxon>Acetobacteraceae</taxon>
        <taxon>Asaia</taxon>
    </lineage>
</organism>
<dbReference type="InterPro" id="IPR028098">
    <property type="entry name" value="Glyco_trans_4-like_N"/>
</dbReference>